<dbReference type="RefSeq" id="WP_304123511.1">
    <property type="nucleotide sequence ID" value="NZ_DYZA01000219.1"/>
</dbReference>
<gene>
    <name evidence="4" type="ORF">K8W16_10650</name>
</gene>
<organism evidence="4 5">
    <name type="scientific">Mailhella massiliensis</name>
    <dbReference type="NCBI Taxonomy" id="1903261"/>
    <lineage>
        <taxon>Bacteria</taxon>
        <taxon>Pseudomonadati</taxon>
        <taxon>Thermodesulfobacteriota</taxon>
        <taxon>Desulfovibrionia</taxon>
        <taxon>Desulfovibrionales</taxon>
        <taxon>Desulfovibrionaceae</taxon>
        <taxon>Mailhella</taxon>
    </lineage>
</organism>
<dbReference type="Pfam" id="PF03747">
    <property type="entry name" value="ADP_ribosyl_GH"/>
    <property type="match status" value="1"/>
</dbReference>
<dbReference type="Gene3D" id="1.10.4080.10">
    <property type="entry name" value="ADP-ribosylation/Crystallin J1"/>
    <property type="match status" value="1"/>
</dbReference>
<evidence type="ECO:0000256" key="3">
    <source>
        <dbReference type="PIRSR" id="PIRSR605502-1"/>
    </source>
</evidence>
<dbReference type="InterPro" id="IPR005502">
    <property type="entry name" value="Ribosyl_crysJ1"/>
</dbReference>
<dbReference type="AlphaFoldDB" id="A0A921DS22"/>
<proteinExistence type="inferred from homology"/>
<dbReference type="InterPro" id="IPR036705">
    <property type="entry name" value="Ribosyl_crysJ1_sf"/>
</dbReference>
<name>A0A921DS22_9BACT</name>
<keyword evidence="3" id="KW-0479">Metal-binding</keyword>
<sequence length="341" mass="36426">MERSAAEIRRAWGCLLGQIAGDSLGSQVEFKDEEKVRALYPAGMDELEGSALYGTLPGQPTDDSEMALALARSLVTEGGFHAEKVRAAYAAWLGSHPVDFAHSVFRALHGKVDARSEANCALMRVSPLGIFGVRFVPDTALPCDDGAVPDMKALAEDTGMRKLALLSMEEAALTNPHPVCRAASVSYVSALACGIRSGSRLAMWRAACAVVEALPLWSDIPAAESVRVRDCLERARAQELANYQENMSHVLTTLHNGFRRLLLAGSAGEGVRDTAMHGGDAAANGAVAGALLGAALDIDSFPHQWADAVLSCMPKEGRVARPRPEAYWPMDFMPLAERLLG</sequence>
<comment type="caution">
    <text evidence="4">The sequence shown here is derived from an EMBL/GenBank/DDBJ whole genome shotgun (WGS) entry which is preliminary data.</text>
</comment>
<keyword evidence="3" id="KW-0460">Magnesium</keyword>
<evidence type="ECO:0000256" key="2">
    <source>
        <dbReference type="ARBA" id="ARBA00022801"/>
    </source>
</evidence>
<keyword evidence="2" id="KW-0378">Hydrolase</keyword>
<comment type="similarity">
    <text evidence="1">Belongs to the ADP-ribosylglycohydrolase family.</text>
</comment>
<protein>
    <submittedName>
        <fullName evidence="4">ADP-ribosylglycohydrolase family protein</fullName>
    </submittedName>
</protein>
<dbReference type="InterPro" id="IPR050792">
    <property type="entry name" value="ADP-ribosylglycohydrolase"/>
</dbReference>
<dbReference type="GO" id="GO:0046872">
    <property type="term" value="F:metal ion binding"/>
    <property type="evidence" value="ECO:0007669"/>
    <property type="project" value="UniProtKB-KW"/>
</dbReference>
<accession>A0A921DS22</accession>
<reference evidence="4" key="1">
    <citation type="journal article" date="2021" name="PeerJ">
        <title>Extensive microbial diversity within the chicken gut microbiome revealed by metagenomics and culture.</title>
        <authorList>
            <person name="Gilroy R."/>
            <person name="Ravi A."/>
            <person name="Getino M."/>
            <person name="Pursley I."/>
            <person name="Horton D.L."/>
            <person name="Alikhan N.F."/>
            <person name="Baker D."/>
            <person name="Gharbi K."/>
            <person name="Hall N."/>
            <person name="Watson M."/>
            <person name="Adriaenssens E.M."/>
            <person name="Foster-Nyarko E."/>
            <person name="Jarju S."/>
            <person name="Secka A."/>
            <person name="Antonio M."/>
            <person name="Oren A."/>
            <person name="Chaudhuri R.R."/>
            <person name="La Ragione R."/>
            <person name="Hildebrand F."/>
            <person name="Pallen M.J."/>
        </authorList>
    </citation>
    <scope>NUCLEOTIDE SEQUENCE</scope>
    <source>
        <strain evidence="4">ChiGjej2B2-19336</strain>
    </source>
</reference>
<feature type="binding site" evidence="3">
    <location>
        <position position="62"/>
    </location>
    <ligand>
        <name>Mg(2+)</name>
        <dbReference type="ChEBI" id="CHEBI:18420"/>
        <label>1</label>
    </ligand>
</feature>
<dbReference type="GO" id="GO:0016787">
    <property type="term" value="F:hydrolase activity"/>
    <property type="evidence" value="ECO:0007669"/>
    <property type="project" value="UniProtKB-KW"/>
</dbReference>
<dbReference type="PANTHER" id="PTHR16222:SF24">
    <property type="entry name" value="ADP-RIBOSYLHYDROLASE ARH3"/>
    <property type="match status" value="1"/>
</dbReference>
<dbReference type="SUPFAM" id="SSF101478">
    <property type="entry name" value="ADP-ribosylglycohydrolase"/>
    <property type="match status" value="1"/>
</dbReference>
<evidence type="ECO:0000256" key="1">
    <source>
        <dbReference type="ARBA" id="ARBA00010702"/>
    </source>
</evidence>
<feature type="binding site" evidence="3">
    <location>
        <position position="63"/>
    </location>
    <ligand>
        <name>Mg(2+)</name>
        <dbReference type="ChEBI" id="CHEBI:18420"/>
        <label>1</label>
    </ligand>
</feature>
<dbReference type="EMBL" id="DYZA01000219">
    <property type="protein sequence ID" value="HJD98089.1"/>
    <property type="molecule type" value="Genomic_DNA"/>
</dbReference>
<dbReference type="PANTHER" id="PTHR16222">
    <property type="entry name" value="ADP-RIBOSYLGLYCOHYDROLASE"/>
    <property type="match status" value="1"/>
</dbReference>
<evidence type="ECO:0000313" key="5">
    <source>
        <dbReference type="Proteomes" id="UP000698963"/>
    </source>
</evidence>
<feature type="binding site" evidence="3">
    <location>
        <position position="280"/>
    </location>
    <ligand>
        <name>Mg(2+)</name>
        <dbReference type="ChEBI" id="CHEBI:18420"/>
        <label>1</label>
    </ligand>
</feature>
<reference evidence="4" key="2">
    <citation type="submission" date="2021-09" db="EMBL/GenBank/DDBJ databases">
        <authorList>
            <person name="Gilroy R."/>
        </authorList>
    </citation>
    <scope>NUCLEOTIDE SEQUENCE</scope>
    <source>
        <strain evidence="4">ChiGjej2B2-19336</strain>
    </source>
</reference>
<dbReference type="Proteomes" id="UP000698963">
    <property type="component" value="Unassembled WGS sequence"/>
</dbReference>
<comment type="cofactor">
    <cofactor evidence="3">
        <name>Mg(2+)</name>
        <dbReference type="ChEBI" id="CHEBI:18420"/>
    </cofactor>
    <text evidence="3">Binds 2 magnesium ions per subunit.</text>
</comment>
<evidence type="ECO:0000313" key="4">
    <source>
        <dbReference type="EMBL" id="HJD98089.1"/>
    </source>
</evidence>
<feature type="binding site" evidence="3">
    <location>
        <position position="61"/>
    </location>
    <ligand>
        <name>Mg(2+)</name>
        <dbReference type="ChEBI" id="CHEBI:18420"/>
        <label>1</label>
    </ligand>
</feature>